<dbReference type="Pfam" id="PF20147">
    <property type="entry name" value="Crinkler"/>
    <property type="match status" value="1"/>
</dbReference>
<evidence type="ECO:0000256" key="1">
    <source>
        <dbReference type="ARBA" id="ARBA00004340"/>
    </source>
</evidence>
<evidence type="ECO:0000256" key="4">
    <source>
        <dbReference type="SAM" id="MobiDB-lite"/>
    </source>
</evidence>
<feature type="compositionally biased region" description="Basic and acidic residues" evidence="4">
    <location>
        <begin position="355"/>
        <end position="377"/>
    </location>
</feature>
<protein>
    <recommendedName>
        <fullName evidence="5">Protein kinase domain-containing protein</fullName>
    </recommendedName>
</protein>
<evidence type="ECO:0000256" key="3">
    <source>
        <dbReference type="ARBA" id="ARBA00022525"/>
    </source>
</evidence>
<dbReference type="PROSITE" id="PS00108">
    <property type="entry name" value="PROTEIN_KINASE_ST"/>
    <property type="match status" value="1"/>
</dbReference>
<name>A0A9P6MR77_9FUNG</name>
<organism evidence="6 7">
    <name type="scientific">Entomortierella chlamydospora</name>
    <dbReference type="NCBI Taxonomy" id="101097"/>
    <lineage>
        <taxon>Eukaryota</taxon>
        <taxon>Fungi</taxon>
        <taxon>Fungi incertae sedis</taxon>
        <taxon>Mucoromycota</taxon>
        <taxon>Mortierellomycotina</taxon>
        <taxon>Mortierellomycetes</taxon>
        <taxon>Mortierellales</taxon>
        <taxon>Mortierellaceae</taxon>
        <taxon>Entomortierella</taxon>
    </lineage>
</organism>
<dbReference type="Gene3D" id="1.10.510.10">
    <property type="entry name" value="Transferase(Phosphotransferase) domain 1"/>
    <property type="match status" value="1"/>
</dbReference>
<dbReference type="SUPFAM" id="SSF56112">
    <property type="entry name" value="Protein kinase-like (PK-like)"/>
    <property type="match status" value="1"/>
</dbReference>
<sequence>MSRQETPETTSDSTMGTLLKIYCIVDGGTTAFPIDISSEQSVGDLREKICTPARFGNIAPEELTLWQTKIPDSGQAVILDDIESKVKLTLSSRKLSAVFPSGFEDETVYIVVEPPTQGEPVRLTTLVSEKTFVQYITDAITPFEGAEHSQASTTNRAYSVTPTSITPWNDFIGNVRNMQLAEEPLHDTPVFCDERRFSMEADIQEIFKRDFGSVKCLPPFAETFRCPGMDYGLPDLICLRHGGNVCNRESTLFPIEIKQPKDLNLNESLPDAATHQLISGCLTGPLDIVRQIFGYMYCNGFRYGILSTFNQTWFIVRREDDPNSILVSPSISFNDTSPTMLSCYLWFIREAESDEKPKLDPPEENAVKKTLRSEKKIEARRRKRSKGSLAKRLAAAVLPRSLSGGRRSSARSHSASSVDFVPAFKDMKPITFSNRARTFKALWRGEVVFVKKCDIWNERPFIDELQNEIEIYSVLRELQGIWIPEMKLEGIMNGFEIVLVTEYVGDNINNEHLNSSDCDKIRRALAAIHNIGILHGDIKPDNIVVKRDGVNSRFMIIDFGLSTFTLDKGILDCEQKELDSMLAALSQP</sequence>
<gene>
    <name evidence="6" type="ORF">BGZ80_001797</name>
</gene>
<evidence type="ECO:0000259" key="5">
    <source>
        <dbReference type="PROSITE" id="PS50011"/>
    </source>
</evidence>
<dbReference type="GO" id="GO:0043657">
    <property type="term" value="C:host cell"/>
    <property type="evidence" value="ECO:0007669"/>
    <property type="project" value="UniProtKB-SubCell"/>
</dbReference>
<dbReference type="InterPro" id="IPR052396">
    <property type="entry name" value="Meiotic_Drive_Suppr_Kinase"/>
</dbReference>
<comment type="subcellular location">
    <subcellularLocation>
        <location evidence="1">Host cell</location>
    </subcellularLocation>
    <subcellularLocation>
        <location evidence="2">Secreted</location>
    </subcellularLocation>
</comment>
<dbReference type="PANTHER" id="PTHR37171">
    <property type="entry name" value="SERINE/THREONINE-PROTEIN KINASE YRZF-RELATED"/>
    <property type="match status" value="1"/>
</dbReference>
<proteinExistence type="predicted"/>
<feature type="region of interest" description="Disordered" evidence="4">
    <location>
        <begin position="355"/>
        <end position="390"/>
    </location>
</feature>
<dbReference type="Pfam" id="PF00069">
    <property type="entry name" value="Pkinase"/>
    <property type="match status" value="1"/>
</dbReference>
<dbReference type="GO" id="GO:0005524">
    <property type="term" value="F:ATP binding"/>
    <property type="evidence" value="ECO:0007669"/>
    <property type="project" value="InterPro"/>
</dbReference>
<comment type="caution">
    <text evidence="6">The sequence shown here is derived from an EMBL/GenBank/DDBJ whole genome shotgun (WGS) entry which is preliminary data.</text>
</comment>
<evidence type="ECO:0000256" key="2">
    <source>
        <dbReference type="ARBA" id="ARBA00004613"/>
    </source>
</evidence>
<dbReference type="GO" id="GO:0005576">
    <property type="term" value="C:extracellular region"/>
    <property type="evidence" value="ECO:0007669"/>
    <property type="project" value="UniProtKB-SubCell"/>
</dbReference>
<dbReference type="GO" id="GO:0004672">
    <property type="term" value="F:protein kinase activity"/>
    <property type="evidence" value="ECO:0007669"/>
    <property type="project" value="InterPro"/>
</dbReference>
<feature type="domain" description="Protein kinase" evidence="5">
    <location>
        <begin position="424"/>
        <end position="588"/>
    </location>
</feature>
<dbReference type="EMBL" id="JAAAID010001419">
    <property type="protein sequence ID" value="KAG0010084.1"/>
    <property type="molecule type" value="Genomic_DNA"/>
</dbReference>
<dbReference type="InterPro" id="IPR008271">
    <property type="entry name" value="Ser/Thr_kinase_AS"/>
</dbReference>
<accession>A0A9P6MR77</accession>
<dbReference type="Proteomes" id="UP000703661">
    <property type="component" value="Unassembled WGS sequence"/>
</dbReference>
<reference evidence="6" key="1">
    <citation type="journal article" date="2020" name="Fungal Divers.">
        <title>Resolving the Mortierellaceae phylogeny through synthesis of multi-gene phylogenetics and phylogenomics.</title>
        <authorList>
            <person name="Vandepol N."/>
            <person name="Liber J."/>
            <person name="Desiro A."/>
            <person name="Na H."/>
            <person name="Kennedy M."/>
            <person name="Barry K."/>
            <person name="Grigoriev I.V."/>
            <person name="Miller A.N."/>
            <person name="O'Donnell K."/>
            <person name="Stajich J.E."/>
            <person name="Bonito G."/>
        </authorList>
    </citation>
    <scope>NUCLEOTIDE SEQUENCE</scope>
    <source>
        <strain evidence="6">NRRL 2769</strain>
    </source>
</reference>
<evidence type="ECO:0000313" key="6">
    <source>
        <dbReference type="EMBL" id="KAG0010084.1"/>
    </source>
</evidence>
<dbReference type="PROSITE" id="PS50011">
    <property type="entry name" value="PROTEIN_KINASE_DOM"/>
    <property type="match status" value="1"/>
</dbReference>
<dbReference type="PANTHER" id="PTHR37171:SF1">
    <property type="entry name" value="SERINE_THREONINE-PROTEIN KINASE YRZF-RELATED"/>
    <property type="match status" value="1"/>
</dbReference>
<dbReference type="InterPro" id="IPR011009">
    <property type="entry name" value="Kinase-like_dom_sf"/>
</dbReference>
<keyword evidence="3" id="KW-0964">Secreted</keyword>
<dbReference type="AlphaFoldDB" id="A0A9P6MR77"/>
<dbReference type="InterPro" id="IPR045379">
    <property type="entry name" value="Crinkler_N"/>
</dbReference>
<evidence type="ECO:0000313" key="7">
    <source>
        <dbReference type="Proteomes" id="UP000703661"/>
    </source>
</evidence>
<dbReference type="InterPro" id="IPR000719">
    <property type="entry name" value="Prot_kinase_dom"/>
</dbReference>
<keyword evidence="7" id="KW-1185">Reference proteome</keyword>